<keyword evidence="7 9" id="KW-1133">Transmembrane helix</keyword>
<dbReference type="PANTHER" id="PTHR38779:SF2">
    <property type="entry name" value="TYPE II SECRETION SYSTEM PROTEIN I-RELATED"/>
    <property type="match status" value="1"/>
</dbReference>
<evidence type="ECO:0000256" key="4">
    <source>
        <dbReference type="ARBA" id="ARBA00022481"/>
    </source>
</evidence>
<sequence length="126" mass="13559">MPRRPGPDAAAPRGFTLIEVLVALAIVAIALMAGLQATTALTRNALRQSDIVLAQLCAENELVKARLSRQMPGVGDSTQPCEQAGRRFDVAVIVRPTPNPSFRRVDAQVFDGGYSVLRLSTIVGRY</sequence>
<dbReference type="InterPro" id="IPR012902">
    <property type="entry name" value="N_methyl_site"/>
</dbReference>
<dbReference type="AlphaFoldDB" id="C5TDA6"/>
<evidence type="ECO:0000313" key="11">
    <source>
        <dbReference type="EMBL" id="EER57541.1"/>
    </source>
</evidence>
<evidence type="ECO:0000256" key="8">
    <source>
        <dbReference type="ARBA" id="ARBA00023136"/>
    </source>
</evidence>
<protein>
    <recommendedName>
        <fullName evidence="9">Type II secretion system protein I</fullName>
        <shortName evidence="9">T2SS minor pseudopilin I</shortName>
    </recommendedName>
</protein>
<dbReference type="PROSITE" id="PS00409">
    <property type="entry name" value="PROKAR_NTER_METHYL"/>
    <property type="match status" value="1"/>
</dbReference>
<keyword evidence="4 9" id="KW-0488">Methylation</keyword>
<comment type="caution">
    <text evidence="11">The sequence shown here is derived from an EMBL/GenBank/DDBJ whole genome shotgun (WGS) entry which is preliminary data.</text>
</comment>
<feature type="domain" description="Type II secretion system protein GspI C-terminal" evidence="10">
    <location>
        <begin position="50"/>
        <end position="123"/>
    </location>
</feature>
<dbReference type="PATRIC" id="fig|573060.9.peg.6"/>
<dbReference type="SUPFAM" id="SSF54523">
    <property type="entry name" value="Pili subunits"/>
    <property type="match status" value="2"/>
</dbReference>
<comment type="subunit">
    <text evidence="9">Type II secretion is composed of four main components: the outer membrane complex, the inner membrane complex, the cytoplasmic secretion ATPase and the periplasm-spanning pseudopilus.</text>
</comment>
<dbReference type="PANTHER" id="PTHR38779">
    <property type="entry name" value="TYPE II SECRETION SYSTEM PROTEIN I-RELATED"/>
    <property type="match status" value="1"/>
</dbReference>
<dbReference type="GO" id="GO:0015628">
    <property type="term" value="P:protein secretion by the type II secretion system"/>
    <property type="evidence" value="ECO:0007669"/>
    <property type="project" value="UniProtKB-UniRule"/>
</dbReference>
<evidence type="ECO:0000256" key="9">
    <source>
        <dbReference type="RuleBase" id="RU368030"/>
    </source>
</evidence>
<evidence type="ECO:0000256" key="1">
    <source>
        <dbReference type="ARBA" id="ARBA00004377"/>
    </source>
</evidence>
<feature type="transmembrane region" description="Helical" evidence="9">
    <location>
        <begin position="20"/>
        <end position="41"/>
    </location>
</feature>
<dbReference type="InterPro" id="IPR045584">
    <property type="entry name" value="Pilin-like"/>
</dbReference>
<evidence type="ECO:0000313" key="12">
    <source>
        <dbReference type="Proteomes" id="UP000003856"/>
    </source>
</evidence>
<dbReference type="NCBIfam" id="TIGR02532">
    <property type="entry name" value="IV_pilin_GFxxxE"/>
    <property type="match status" value="1"/>
</dbReference>
<proteinExistence type="inferred from homology"/>
<evidence type="ECO:0000256" key="2">
    <source>
        <dbReference type="ARBA" id="ARBA00008358"/>
    </source>
</evidence>
<organism evidence="11 12">
    <name type="scientific">Acidovorax delafieldii 2AN</name>
    <dbReference type="NCBI Taxonomy" id="573060"/>
    <lineage>
        <taxon>Bacteria</taxon>
        <taxon>Pseudomonadati</taxon>
        <taxon>Pseudomonadota</taxon>
        <taxon>Betaproteobacteria</taxon>
        <taxon>Burkholderiales</taxon>
        <taxon>Comamonadaceae</taxon>
        <taxon>Acidovorax</taxon>
    </lineage>
</organism>
<dbReference type="InterPro" id="IPR010052">
    <property type="entry name" value="T2SS_protein-GspI"/>
</dbReference>
<evidence type="ECO:0000256" key="5">
    <source>
        <dbReference type="ARBA" id="ARBA00022519"/>
    </source>
</evidence>
<reference evidence="11 12" key="1">
    <citation type="submission" date="2009-05" db="EMBL/GenBank/DDBJ databases">
        <title>The draft genome of Acidovorax delafieldii 2AN.</title>
        <authorList>
            <consortium name="US DOE Joint Genome Institute (JGI-PGF)"/>
            <person name="Lucas S."/>
            <person name="Copeland A."/>
            <person name="Lapidus A."/>
            <person name="Glavina del Rio T."/>
            <person name="Tice H."/>
            <person name="Bruce D."/>
            <person name="Goodwin L."/>
            <person name="Pitluck S."/>
            <person name="Larimer F."/>
            <person name="Land M.L."/>
            <person name="Hauser L."/>
            <person name="Shelobolina E.S."/>
            <person name="Picardal F."/>
            <person name="Roden E."/>
            <person name="Emerson D."/>
        </authorList>
    </citation>
    <scope>NUCLEOTIDE SEQUENCE [LARGE SCALE GENOMIC DNA]</scope>
    <source>
        <strain evidence="11 12">2AN</strain>
    </source>
</reference>
<comment type="function">
    <text evidence="9">Component of the type II secretion system required for the energy-dependent secretion of extracellular factors such as proteases and toxins from the periplasm.</text>
</comment>
<keyword evidence="6 9" id="KW-0812">Transmembrane</keyword>
<dbReference type="InterPro" id="IPR003413">
    <property type="entry name" value="T2SS_GspI_C"/>
</dbReference>
<evidence type="ECO:0000259" key="10">
    <source>
        <dbReference type="Pfam" id="PF02501"/>
    </source>
</evidence>
<keyword evidence="8 9" id="KW-0472">Membrane</keyword>
<name>C5TDA6_ACIDE</name>
<dbReference type="GO" id="GO:0015627">
    <property type="term" value="C:type II protein secretion system complex"/>
    <property type="evidence" value="ECO:0007669"/>
    <property type="project" value="UniProtKB-UniRule"/>
</dbReference>
<evidence type="ECO:0000256" key="7">
    <source>
        <dbReference type="ARBA" id="ARBA00022989"/>
    </source>
</evidence>
<comment type="subcellular location">
    <subcellularLocation>
        <location evidence="1 9">Cell inner membrane</location>
        <topology evidence="1 9">Single-pass membrane protein</topology>
    </subcellularLocation>
</comment>
<dbReference type="EMBL" id="ACQT01000633">
    <property type="protein sequence ID" value="EER57541.1"/>
    <property type="molecule type" value="Genomic_DNA"/>
</dbReference>
<comment type="similarity">
    <text evidence="2 9">Belongs to the GSP I family.</text>
</comment>
<dbReference type="Pfam" id="PF07963">
    <property type="entry name" value="N_methyl"/>
    <property type="match status" value="1"/>
</dbReference>
<dbReference type="Proteomes" id="UP000003856">
    <property type="component" value="Unassembled WGS sequence"/>
</dbReference>
<evidence type="ECO:0000256" key="6">
    <source>
        <dbReference type="ARBA" id="ARBA00022692"/>
    </source>
</evidence>
<gene>
    <name evidence="11" type="ORF">AcdelDRAFT_4887</name>
</gene>
<keyword evidence="5 9" id="KW-0997">Cell inner membrane</keyword>
<comment type="PTM">
    <text evidence="9">Cleaved by prepilin peptidase.</text>
</comment>
<dbReference type="GO" id="GO:0005886">
    <property type="term" value="C:plasma membrane"/>
    <property type="evidence" value="ECO:0007669"/>
    <property type="project" value="UniProtKB-SubCell"/>
</dbReference>
<keyword evidence="12" id="KW-1185">Reference proteome</keyword>
<accession>C5TDA6</accession>
<dbReference type="OrthoDB" id="5296572at2"/>
<dbReference type="NCBIfam" id="TIGR01707">
    <property type="entry name" value="gspI"/>
    <property type="match status" value="1"/>
</dbReference>
<keyword evidence="3" id="KW-1003">Cell membrane</keyword>
<dbReference type="Gene3D" id="3.30.1300.30">
    <property type="entry name" value="GSPII I/J protein-like"/>
    <property type="match status" value="1"/>
</dbReference>
<dbReference type="Pfam" id="PF02501">
    <property type="entry name" value="T2SSI"/>
    <property type="match status" value="1"/>
</dbReference>
<evidence type="ECO:0000256" key="3">
    <source>
        <dbReference type="ARBA" id="ARBA00022475"/>
    </source>
</evidence>
<dbReference type="RefSeq" id="WP_005802050.1">
    <property type="nucleotide sequence ID" value="NZ_ACQT01000633.1"/>
</dbReference>